<organism evidence="2">
    <name type="scientific">Kwoniella bestiolae CBS 10118</name>
    <dbReference type="NCBI Taxonomy" id="1296100"/>
    <lineage>
        <taxon>Eukaryota</taxon>
        <taxon>Fungi</taxon>
        <taxon>Dikarya</taxon>
        <taxon>Basidiomycota</taxon>
        <taxon>Agaricomycotina</taxon>
        <taxon>Tremellomycetes</taxon>
        <taxon>Tremellales</taxon>
        <taxon>Cryptococcaceae</taxon>
        <taxon>Kwoniella</taxon>
    </lineage>
</organism>
<keyword evidence="4" id="KW-1185">Reference proteome</keyword>
<evidence type="ECO:0000313" key="4">
    <source>
        <dbReference type="Proteomes" id="UP000092730"/>
    </source>
</evidence>
<dbReference type="KEGG" id="kbi:30207774"/>
<reference evidence="3" key="2">
    <citation type="submission" date="2013-07" db="EMBL/GenBank/DDBJ databases">
        <authorList>
            <consortium name="The Broad Institute Genome Sequencing Platform"/>
            <person name="Cuomo C."/>
            <person name="Litvintseva A."/>
            <person name="Chen Y."/>
            <person name="Heitman J."/>
            <person name="Sun S."/>
            <person name="Springer D."/>
            <person name="Dromer F."/>
            <person name="Young S.K."/>
            <person name="Zeng Q."/>
            <person name="Gargeya S."/>
            <person name="Fitzgerald M."/>
            <person name="Abouelleil A."/>
            <person name="Alvarado L."/>
            <person name="Berlin A.M."/>
            <person name="Chapman S.B."/>
            <person name="Dewar J."/>
            <person name="Goldberg J."/>
            <person name="Griggs A."/>
            <person name="Gujja S."/>
            <person name="Hansen M."/>
            <person name="Howarth C."/>
            <person name="Imamovic A."/>
            <person name="Larimer J."/>
            <person name="McCowan C."/>
            <person name="Murphy C."/>
            <person name="Pearson M."/>
            <person name="Priest M."/>
            <person name="Roberts A."/>
            <person name="Saif S."/>
            <person name="Shea T."/>
            <person name="Sykes S."/>
            <person name="Wortman J."/>
            <person name="Nusbaum C."/>
            <person name="Birren B."/>
        </authorList>
    </citation>
    <scope>NUCLEOTIDE SEQUENCE</scope>
    <source>
        <strain evidence="3">CBS 10118</strain>
    </source>
</reference>
<reference evidence="3" key="4">
    <citation type="submission" date="2024-02" db="EMBL/GenBank/DDBJ databases">
        <title>Comparative genomics of Cryptococcus and Kwoniella reveals pathogenesis evolution and contrasting modes of karyotype evolution via chromosome fusion or intercentromeric recombination.</title>
        <authorList>
            <person name="Coelho M.A."/>
            <person name="David-Palma M."/>
            <person name="Shea T."/>
            <person name="Bowers K."/>
            <person name="McGinley-Smith S."/>
            <person name="Mohammad A.W."/>
            <person name="Gnirke A."/>
            <person name="Yurkov A.M."/>
            <person name="Nowrousian M."/>
            <person name="Sun S."/>
            <person name="Cuomo C.A."/>
            <person name="Heitman J."/>
        </authorList>
    </citation>
    <scope>NUCLEOTIDE SEQUENCE</scope>
    <source>
        <strain evidence="3">CBS 10118</strain>
    </source>
</reference>
<evidence type="ECO:0000313" key="3">
    <source>
        <dbReference type="EMBL" id="WVW78052.1"/>
    </source>
</evidence>
<dbReference type="Pfam" id="PF04199">
    <property type="entry name" value="Cyclase"/>
    <property type="match status" value="1"/>
</dbReference>
<dbReference type="Gene3D" id="3.50.30.50">
    <property type="entry name" value="Putative cyclase"/>
    <property type="match status" value="1"/>
</dbReference>
<reference evidence="2" key="1">
    <citation type="submission" date="2013-07" db="EMBL/GenBank/DDBJ databases">
        <title>The Genome Sequence of Cryptococcus bestiolae CBS10118.</title>
        <authorList>
            <consortium name="The Broad Institute Genome Sequencing Platform"/>
            <person name="Cuomo C."/>
            <person name="Litvintseva A."/>
            <person name="Chen Y."/>
            <person name="Heitman J."/>
            <person name="Sun S."/>
            <person name="Springer D."/>
            <person name="Dromer F."/>
            <person name="Young S.K."/>
            <person name="Zeng Q."/>
            <person name="Gargeya S."/>
            <person name="Fitzgerald M."/>
            <person name="Abouelleil A."/>
            <person name="Alvarado L."/>
            <person name="Berlin A.M."/>
            <person name="Chapman S.B."/>
            <person name="Dewar J."/>
            <person name="Goldberg J."/>
            <person name="Griggs A."/>
            <person name="Gujja S."/>
            <person name="Hansen M."/>
            <person name="Howarth C."/>
            <person name="Imamovic A."/>
            <person name="Larimer J."/>
            <person name="McCowan C."/>
            <person name="Murphy C."/>
            <person name="Pearson M."/>
            <person name="Priest M."/>
            <person name="Roberts A."/>
            <person name="Saif S."/>
            <person name="Shea T."/>
            <person name="Sykes S."/>
            <person name="Wortman J."/>
            <person name="Nusbaum C."/>
            <person name="Birren B."/>
        </authorList>
    </citation>
    <scope>NUCLEOTIDE SEQUENCE [LARGE SCALE GENOMIC DNA]</scope>
    <source>
        <strain evidence="2">CBS 10118</strain>
    </source>
</reference>
<dbReference type="GeneID" id="30207774"/>
<dbReference type="GO" id="GO:0019441">
    <property type="term" value="P:L-tryptophan catabolic process to kynurenine"/>
    <property type="evidence" value="ECO:0007669"/>
    <property type="project" value="InterPro"/>
</dbReference>
<reference evidence="2" key="3">
    <citation type="submission" date="2014-01" db="EMBL/GenBank/DDBJ databases">
        <title>Evolution of pathogenesis and genome organization in the Tremellales.</title>
        <authorList>
            <person name="Cuomo C."/>
            <person name="Litvintseva A."/>
            <person name="Heitman J."/>
            <person name="Chen Y."/>
            <person name="Sun S."/>
            <person name="Springer D."/>
            <person name="Dromer F."/>
            <person name="Young S."/>
            <person name="Zeng Q."/>
            <person name="Chapman S."/>
            <person name="Gujja S."/>
            <person name="Saif S."/>
            <person name="Birren B."/>
        </authorList>
    </citation>
    <scope>NUCLEOTIDE SEQUENCE</scope>
    <source>
        <strain evidence="2">CBS 10118</strain>
    </source>
</reference>
<sequence>MEIPRWEDLPLDKSGPPLNAWGLYGKDDQLGRVNLIDNVAVKRGIAAVTEGIRINLNMPVTLKGVHPQRQDATHFVMLRPQCNDDYVAFNTQGSTQWDGLKHYGYLDWPESGTHTCYNGTTLKKASMISNPHLGIQNLVSHPISTRAHLLDIPRYLERKGLPPLQQFFGKTGVSLEVLQGCTADCGIQFAPGDVLCLRVGHTEALLALPSDEVKEMRHCCEDRGYLEYQGVQPTEQVMKWHWENGFAAVVTDSPAYERMPFPAKDLSLHAVFLAGWGMPIGELFDLRELAETCDRLKKWTFMFTSMPLLIPGGVASPPNAQAIL</sequence>
<dbReference type="Proteomes" id="UP000092730">
    <property type="component" value="Chromosome 1"/>
</dbReference>
<evidence type="ECO:0000256" key="1">
    <source>
        <dbReference type="ARBA" id="ARBA00007865"/>
    </source>
</evidence>
<evidence type="ECO:0008006" key="5">
    <source>
        <dbReference type="Google" id="ProtNLM"/>
    </source>
</evidence>
<dbReference type="InterPro" id="IPR007325">
    <property type="entry name" value="KFase/CYL"/>
</dbReference>
<name>A0A1B9G3Y0_9TREE</name>
<proteinExistence type="inferred from homology"/>
<protein>
    <recommendedName>
        <fullName evidence="5">Cyclase</fullName>
    </recommendedName>
</protein>
<dbReference type="RefSeq" id="XP_019046772.1">
    <property type="nucleotide sequence ID" value="XM_019190024.1"/>
</dbReference>
<dbReference type="SUPFAM" id="SSF102198">
    <property type="entry name" value="Putative cyclase"/>
    <property type="match status" value="1"/>
</dbReference>
<dbReference type="VEuPathDB" id="FungiDB:I302_03375"/>
<gene>
    <name evidence="2" type="ORF">I302_03375</name>
    <name evidence="3" type="ORF">I302_100003</name>
</gene>
<evidence type="ECO:0000313" key="2">
    <source>
        <dbReference type="EMBL" id="OCF25702.1"/>
    </source>
</evidence>
<comment type="similarity">
    <text evidence="1">Belongs to the Cyclase 1 superfamily.</text>
</comment>
<accession>A0A1B9G3Y0</accession>
<dbReference type="GO" id="GO:0004061">
    <property type="term" value="F:arylformamidase activity"/>
    <property type="evidence" value="ECO:0007669"/>
    <property type="project" value="InterPro"/>
</dbReference>
<dbReference type="PANTHER" id="PTHR34861:SF11">
    <property type="entry name" value="CYCLASE"/>
    <property type="match status" value="1"/>
</dbReference>
<dbReference type="EMBL" id="CP144541">
    <property type="protein sequence ID" value="WVW78052.1"/>
    <property type="molecule type" value="Genomic_DNA"/>
</dbReference>
<dbReference type="AlphaFoldDB" id="A0A1B9G3Y0"/>
<dbReference type="InterPro" id="IPR037175">
    <property type="entry name" value="KFase_sf"/>
</dbReference>
<dbReference type="PANTHER" id="PTHR34861">
    <property type="match status" value="1"/>
</dbReference>
<dbReference type="EMBL" id="KI894020">
    <property type="protein sequence ID" value="OCF25702.1"/>
    <property type="molecule type" value="Genomic_DNA"/>
</dbReference>
<dbReference type="OrthoDB" id="5396at2759"/>